<dbReference type="KEGG" id="cart:PA27867_1425"/>
<name>A0A1B1BIG6_9MICO</name>
<evidence type="ECO:0000313" key="2">
    <source>
        <dbReference type="Proteomes" id="UP000092582"/>
    </source>
</evidence>
<reference evidence="1 2" key="1">
    <citation type="submission" date="2016-06" db="EMBL/GenBank/DDBJ databases">
        <title>Genome sequencing of Cryobacterium arcticum PAMC 27867.</title>
        <authorList>
            <person name="Lee J."/>
            <person name="Kim O.-S."/>
        </authorList>
    </citation>
    <scope>NUCLEOTIDE SEQUENCE [LARGE SCALE GENOMIC DNA]</scope>
    <source>
        <strain evidence="1 2">PAMC 27867</strain>
    </source>
</reference>
<accession>A0A1B1BIG6</accession>
<dbReference type="Proteomes" id="UP000092582">
    <property type="component" value="Chromosome 1"/>
</dbReference>
<dbReference type="AlphaFoldDB" id="A0A1B1BIG6"/>
<keyword evidence="2" id="KW-1185">Reference proteome</keyword>
<dbReference type="EMBL" id="CP016282">
    <property type="protein sequence ID" value="ANP72382.1"/>
    <property type="molecule type" value="Genomic_DNA"/>
</dbReference>
<organism evidence="1 2">
    <name type="scientific">Cryobacterium arcticum</name>
    <dbReference type="NCBI Taxonomy" id="670052"/>
    <lineage>
        <taxon>Bacteria</taxon>
        <taxon>Bacillati</taxon>
        <taxon>Actinomycetota</taxon>
        <taxon>Actinomycetes</taxon>
        <taxon>Micrococcales</taxon>
        <taxon>Microbacteriaceae</taxon>
        <taxon>Cryobacterium</taxon>
    </lineage>
</organism>
<evidence type="ECO:0000313" key="1">
    <source>
        <dbReference type="EMBL" id="ANP72382.1"/>
    </source>
</evidence>
<sequence precursor="true">MRGSRRTGIRTGMLVAAGTLALLLVAGFVVRTISVSEAQNAYDAAAQAFRAEQSTAVDTVSTGESALDDAIALLDESAGKVLDEQPRADLAAAIDTVTLRLSSAAQELTAAEVAADASTTRSAVFELGPGIRDDAKALAAFDFTAASGVQGVADDLAAPVAAVVQAMADWQAEQDRILRERYTNTVHATGWTPELDECIGSVDVTAHYQNVPTIAEHWSCGGKDFPDDAGTVITLAGVHAGTYRVDGIVAMLNADRDSTADIPRGYDLLYQTCQNGYSGTMSFTALTRIS</sequence>
<gene>
    <name evidence="1" type="ORF">PA27867_1425</name>
</gene>
<proteinExistence type="predicted"/>
<protein>
    <submittedName>
        <fullName evidence="1">Uncharacterized protein</fullName>
    </submittedName>
</protein>